<feature type="non-terminal residue" evidence="2">
    <location>
        <position position="1"/>
    </location>
</feature>
<proteinExistence type="predicted"/>
<feature type="transmembrane region" description="Helical" evidence="1">
    <location>
        <begin position="135"/>
        <end position="158"/>
    </location>
</feature>
<comment type="caution">
    <text evidence="2">The sequence shown here is derived from an EMBL/GenBank/DDBJ whole genome shotgun (WGS) entry which is preliminary data.</text>
</comment>
<sequence length="187" mass="19366">MAKISDKLRNGSSSSGCLDAIKVKAKNYRRFCREKPVHSVLGGGKRESEPLSSSSLRECGSGEAAAMRNTQPSRMTATGFNFLLLAVAVGVIGSGGFALLLGFLGLLAGACLIAVRVQMADDLAPAVITGVGGLIAFLHRNIAVVGVALASSAVTAVASEESPQICFDLFALFLLGMCLVIIGVHRE</sequence>
<dbReference type="AlphaFoldDB" id="A0A5J9SPM5"/>
<reference evidence="2 3" key="1">
    <citation type="journal article" date="2019" name="Sci. Rep.">
        <title>A high-quality genome of Eragrostis curvula grass provides insights into Poaceae evolution and supports new strategies to enhance forage quality.</title>
        <authorList>
            <person name="Carballo J."/>
            <person name="Santos B.A.C.M."/>
            <person name="Zappacosta D."/>
            <person name="Garbus I."/>
            <person name="Selva J.P."/>
            <person name="Gallo C.A."/>
            <person name="Diaz A."/>
            <person name="Albertini E."/>
            <person name="Caccamo M."/>
            <person name="Echenique V."/>
        </authorList>
    </citation>
    <scope>NUCLEOTIDE SEQUENCE [LARGE SCALE GENOMIC DNA]</scope>
    <source>
        <strain evidence="3">cv. Victoria</strain>
        <tissue evidence="2">Leaf</tissue>
    </source>
</reference>
<keyword evidence="1" id="KW-0472">Membrane</keyword>
<organism evidence="2 3">
    <name type="scientific">Eragrostis curvula</name>
    <name type="common">weeping love grass</name>
    <dbReference type="NCBI Taxonomy" id="38414"/>
    <lineage>
        <taxon>Eukaryota</taxon>
        <taxon>Viridiplantae</taxon>
        <taxon>Streptophyta</taxon>
        <taxon>Embryophyta</taxon>
        <taxon>Tracheophyta</taxon>
        <taxon>Spermatophyta</taxon>
        <taxon>Magnoliopsida</taxon>
        <taxon>Liliopsida</taxon>
        <taxon>Poales</taxon>
        <taxon>Poaceae</taxon>
        <taxon>PACMAD clade</taxon>
        <taxon>Chloridoideae</taxon>
        <taxon>Eragrostideae</taxon>
        <taxon>Eragrostidinae</taxon>
        <taxon>Eragrostis</taxon>
    </lineage>
</organism>
<protein>
    <submittedName>
        <fullName evidence="2">Uncharacterized protein</fullName>
    </submittedName>
</protein>
<keyword evidence="1" id="KW-0812">Transmembrane</keyword>
<keyword evidence="1" id="KW-1133">Transmembrane helix</keyword>
<dbReference type="Gramene" id="TVU00958">
    <property type="protein sequence ID" value="TVU00958"/>
    <property type="gene ID" value="EJB05_53615"/>
</dbReference>
<feature type="transmembrane region" description="Helical" evidence="1">
    <location>
        <begin position="165"/>
        <end position="184"/>
    </location>
</feature>
<accession>A0A5J9SPM5</accession>
<evidence type="ECO:0000256" key="1">
    <source>
        <dbReference type="SAM" id="Phobius"/>
    </source>
</evidence>
<dbReference type="EMBL" id="RWGY01000522">
    <property type="protein sequence ID" value="TVU00958.1"/>
    <property type="molecule type" value="Genomic_DNA"/>
</dbReference>
<dbReference type="Proteomes" id="UP000324897">
    <property type="component" value="Unassembled WGS sequence"/>
</dbReference>
<gene>
    <name evidence="2" type="ORF">EJB05_53615</name>
</gene>
<feature type="transmembrane region" description="Helical" evidence="1">
    <location>
        <begin position="82"/>
        <end position="115"/>
    </location>
</feature>
<name>A0A5J9SPM5_9POAL</name>
<evidence type="ECO:0000313" key="3">
    <source>
        <dbReference type="Proteomes" id="UP000324897"/>
    </source>
</evidence>
<keyword evidence="3" id="KW-1185">Reference proteome</keyword>
<evidence type="ECO:0000313" key="2">
    <source>
        <dbReference type="EMBL" id="TVU00958.1"/>
    </source>
</evidence>